<reference evidence="2 3" key="1">
    <citation type="journal article" date="2016" name="BMC Genomics">
        <title>Comparative genomics reveals Cyclospora cayetanensis possesses coccidia-like metabolism and invasion components but unique surface antigens.</title>
        <authorList>
            <person name="Liu S."/>
            <person name="Wang L."/>
            <person name="Zheng H."/>
            <person name="Xu Z."/>
            <person name="Roellig D.M."/>
            <person name="Li N."/>
            <person name="Frace M.A."/>
            <person name="Tang K."/>
            <person name="Arrowood M.J."/>
            <person name="Moss D.M."/>
            <person name="Zhang L."/>
            <person name="Feng Y."/>
            <person name="Xiao L."/>
        </authorList>
    </citation>
    <scope>NUCLEOTIDE SEQUENCE [LARGE SCALE GENOMIC DNA]</scope>
    <source>
        <strain evidence="2 3">CHN_HEN01</strain>
    </source>
</reference>
<accession>A0A1D3CVC3</accession>
<evidence type="ECO:0000256" key="1">
    <source>
        <dbReference type="SAM" id="MobiDB-lite"/>
    </source>
</evidence>
<feature type="region of interest" description="Disordered" evidence="1">
    <location>
        <begin position="345"/>
        <end position="373"/>
    </location>
</feature>
<keyword evidence="3" id="KW-1185">Reference proteome</keyword>
<dbReference type="VEuPathDB" id="ToxoDB:LOC34622541"/>
<sequence>MYSCAASKARVLGGFLFSAYEPPPASQSRGELPMHSSGPTPKASKDPPKRMPLEALSCCPPSSTRLLESGQRGKLHSGVPPTGSCCRICSRKEDSCCSLSDRSDRQQHGGAGRCLVHNCRDLSSSLSGSNAIHRKGFGSPERALKELPFVSLCASLRRISSAAWHCGSLGYTALEHPEERPLFARWLAAAAAALVRPLTWRPRCSVSTCSSTGVTPPTSPFWAVIFSFRDFRVSNRKESGHEVLSLNSMPCRWKRAVGGGRSPSLAAPDGVPWSRCLYGPTARGDKRLPIVLQRSLQHCRWLGASGRLSILRGAPFAPEGGPRVAARWRPLWNARAAESQSASSDFLSCGNSERRDLSTSSSSSKDRDLGVGGSCEAAVCPRQLGRRRAAALLRSTTTGSNSDGFPWNEEGLPAAFWRVSKGAAASGSSHGTAFHSPSEIVGGRKDADEDALSRRGLPAESAENAEMVAVARRRRRDFDAQQGASAAVVVDGSYGEQLRFSRQRKSLPVFREVATTRSLLSEDAAVSGLAALGQYLPPHLLAAAAGVAARTVPVESAAWRPASSLSTARIKRLNAPSQELPGKPGEAQAVAWFVLRHCQHHKTLAVLQKLREVLLSQLSLLSHQQRLQQQCRGLWPAPSLRDAASLATALLQCGTLDGYLLQQLWRAVCRSFLEDARAVALGGETSSLSAAAVRSVAVRAPPERVAVDGRRLAQAAAATQLRDRGMWLSLCRLLHRIQRVAPSQALSAFCCALPLGALPDALHAAGSSVDPSFGGFVFSLSQDFAWAAETPRDRFAAAQLLHLLASLASPAAAVTDTPLLQAVAAAVRARLLNPSNSNSNSASCGSSNTSLQLAVAQHIACCWIAVARLLLAVQESRDLAAAAVYPQLHPEEAHCLLAFRNSSKDSRLLPPTEAFAMFFDDVLKPSAAVLEALVAAEAADPIANFNAADPIRQSAEEQLHARLLLMRPLCWRKSTWLDLAGSSRRRLQLWEPPQQQVQDASQCWADIFLSLVELQAASTTRTTLPGPTELTCGSDAPKDAYRAPLFLQLIDQDGGQAQPGAVLRGLLLEAERRQRCLSLLQSPEQLVLLAFALHFFEGLDSMGAARCSKLQQLARRLSWRREAIVAAATAAAPDTAAAVASMEGNMKRRPFFSSASPCRYQDVPLLLPAAARHSGSSSSGVALQLGNSPRSWTDRWVWLFAAEAIALRHAAAAKDGCVEGGVSGPSPSPGEQPVLFLLSRRNFWLSNAQWGGGDETPEKRMLPPAAAPLRLFYGYLSKVRGRRVALL</sequence>
<organism evidence="2 3">
    <name type="scientific">Cyclospora cayetanensis</name>
    <dbReference type="NCBI Taxonomy" id="88456"/>
    <lineage>
        <taxon>Eukaryota</taxon>
        <taxon>Sar</taxon>
        <taxon>Alveolata</taxon>
        <taxon>Apicomplexa</taxon>
        <taxon>Conoidasida</taxon>
        <taxon>Coccidia</taxon>
        <taxon>Eucoccidiorida</taxon>
        <taxon>Eimeriorina</taxon>
        <taxon>Eimeriidae</taxon>
        <taxon>Cyclospora</taxon>
    </lineage>
</organism>
<gene>
    <name evidence="2" type="ORF">cyc_06363</name>
</gene>
<dbReference type="InParanoid" id="A0A1D3CVC3"/>
<name>A0A1D3CVC3_9EIME</name>
<dbReference type="VEuPathDB" id="ToxoDB:cyc_06363"/>
<protein>
    <submittedName>
        <fullName evidence="2">Uncharacterized protein</fullName>
    </submittedName>
</protein>
<evidence type="ECO:0000313" key="2">
    <source>
        <dbReference type="EMBL" id="OEH75153.1"/>
    </source>
</evidence>
<proteinExistence type="predicted"/>
<feature type="compositionally biased region" description="Basic and acidic residues" evidence="1">
    <location>
        <begin position="442"/>
        <end position="453"/>
    </location>
</feature>
<dbReference type="Proteomes" id="UP000095192">
    <property type="component" value="Unassembled WGS sequence"/>
</dbReference>
<feature type="region of interest" description="Disordered" evidence="1">
    <location>
        <begin position="426"/>
        <end position="459"/>
    </location>
</feature>
<feature type="region of interest" description="Disordered" evidence="1">
    <location>
        <begin position="23"/>
        <end position="51"/>
    </location>
</feature>
<dbReference type="EMBL" id="JROU02001813">
    <property type="protein sequence ID" value="OEH75153.1"/>
    <property type="molecule type" value="Genomic_DNA"/>
</dbReference>
<comment type="caution">
    <text evidence="2">The sequence shown here is derived from an EMBL/GenBank/DDBJ whole genome shotgun (WGS) entry which is preliminary data.</text>
</comment>
<evidence type="ECO:0000313" key="3">
    <source>
        <dbReference type="Proteomes" id="UP000095192"/>
    </source>
</evidence>